<evidence type="ECO:0000313" key="3">
    <source>
        <dbReference type="Proteomes" id="UP000717515"/>
    </source>
</evidence>
<gene>
    <name evidence="2" type="ORF">KVV02_001780</name>
</gene>
<dbReference type="AlphaFoldDB" id="A0A9P7ZXZ4"/>
<evidence type="ECO:0000313" key="2">
    <source>
        <dbReference type="EMBL" id="KAG9320732.1"/>
    </source>
</evidence>
<feature type="compositionally biased region" description="Low complexity" evidence="1">
    <location>
        <begin position="109"/>
        <end position="126"/>
    </location>
</feature>
<dbReference type="EMBL" id="JAIFTL010000263">
    <property type="protein sequence ID" value="KAG9320732.1"/>
    <property type="molecule type" value="Genomic_DNA"/>
</dbReference>
<name>A0A9P7ZXZ4_MORAP</name>
<organism evidence="2 3">
    <name type="scientific">Mortierella alpina</name>
    <name type="common">Oleaginous fungus</name>
    <name type="synonym">Mortierella renispora</name>
    <dbReference type="NCBI Taxonomy" id="64518"/>
    <lineage>
        <taxon>Eukaryota</taxon>
        <taxon>Fungi</taxon>
        <taxon>Fungi incertae sedis</taxon>
        <taxon>Mucoromycota</taxon>
        <taxon>Mortierellomycotina</taxon>
        <taxon>Mortierellomycetes</taxon>
        <taxon>Mortierellales</taxon>
        <taxon>Mortierellaceae</taxon>
        <taxon>Mortierella</taxon>
    </lineage>
</organism>
<accession>A0A9P7ZXZ4</accession>
<feature type="region of interest" description="Disordered" evidence="1">
    <location>
        <begin position="30"/>
        <end position="127"/>
    </location>
</feature>
<sequence>MTTLTHHRAPTGKAKRIDTIIPLTLSKPAMPLASHSQSQSTRSAVQASATRVTLRNATAKGPALSGSSVFEHARASRKHSSSNNHSHTETIDEAYEDSGLPDESRLGRNRSNSHSNSHSNSSSFSRTDSLLARTGQGRIQSAGINPAASAASVPDANFSTGIKMIQQAYEDKYQALEEEVNTWKWISEEQSTQMTAMAAELAKVEGEYAALRKEV</sequence>
<feature type="compositionally biased region" description="Acidic residues" evidence="1">
    <location>
        <begin position="91"/>
        <end position="100"/>
    </location>
</feature>
<feature type="compositionally biased region" description="Polar residues" evidence="1">
    <location>
        <begin position="34"/>
        <end position="56"/>
    </location>
</feature>
<proteinExistence type="predicted"/>
<evidence type="ECO:0000256" key="1">
    <source>
        <dbReference type="SAM" id="MobiDB-lite"/>
    </source>
</evidence>
<reference evidence="2" key="1">
    <citation type="submission" date="2021-07" db="EMBL/GenBank/DDBJ databases">
        <title>Draft genome of Mortierella alpina, strain LL118, isolated from an aspen leaf litter sample.</title>
        <authorList>
            <person name="Yang S."/>
            <person name="Vinatzer B.A."/>
        </authorList>
    </citation>
    <scope>NUCLEOTIDE SEQUENCE</scope>
    <source>
        <strain evidence="2">LL118</strain>
    </source>
</reference>
<dbReference type="Proteomes" id="UP000717515">
    <property type="component" value="Unassembled WGS sequence"/>
</dbReference>
<comment type="caution">
    <text evidence="2">The sequence shown here is derived from an EMBL/GenBank/DDBJ whole genome shotgun (WGS) entry which is preliminary data.</text>
</comment>
<protein>
    <submittedName>
        <fullName evidence="2">Uncharacterized protein</fullName>
    </submittedName>
</protein>